<dbReference type="Gene3D" id="3.10.129.10">
    <property type="entry name" value="Hotdog Thioesterase"/>
    <property type="match status" value="1"/>
</dbReference>
<sequence length="144" mass="16846">MHFQVNFKTRWSDFDPNNHMRHSAYNDYAAESRVRFFAEHGLSLMDFNKENVGPILFTENTSFFREVSIGEDIKVELTLKGLSENGKKFKFLHKIYRPDGEIAAEIEVYGAWLDLQKRKVTIPPEIILNVVKDMDRSENFEVIS</sequence>
<dbReference type="Proteomes" id="UP001597201">
    <property type="component" value="Unassembled WGS sequence"/>
</dbReference>
<gene>
    <name evidence="1" type="ORF">ACFQ39_03245</name>
</gene>
<dbReference type="PANTHER" id="PTHR31793">
    <property type="entry name" value="4-HYDROXYBENZOYL-COA THIOESTERASE FAMILY MEMBER"/>
    <property type="match status" value="1"/>
</dbReference>
<name>A0ABW3Y114_9FLAO</name>
<comment type="caution">
    <text evidence="1">The sequence shown here is derived from an EMBL/GenBank/DDBJ whole genome shotgun (WGS) entry which is preliminary data.</text>
</comment>
<organism evidence="1 2">
    <name type="scientific">Namhaeicola litoreus</name>
    <dbReference type="NCBI Taxonomy" id="1052145"/>
    <lineage>
        <taxon>Bacteria</taxon>
        <taxon>Pseudomonadati</taxon>
        <taxon>Bacteroidota</taxon>
        <taxon>Flavobacteriia</taxon>
        <taxon>Flavobacteriales</taxon>
        <taxon>Flavobacteriaceae</taxon>
        <taxon>Namhaeicola</taxon>
    </lineage>
</organism>
<dbReference type="InterPro" id="IPR029069">
    <property type="entry name" value="HotDog_dom_sf"/>
</dbReference>
<dbReference type="RefSeq" id="WP_377176400.1">
    <property type="nucleotide sequence ID" value="NZ_JBHTMY010000002.1"/>
</dbReference>
<keyword evidence="2" id="KW-1185">Reference proteome</keyword>
<dbReference type="PANTHER" id="PTHR31793:SF24">
    <property type="entry name" value="LONG-CHAIN ACYL-COA THIOESTERASE FADM"/>
    <property type="match status" value="1"/>
</dbReference>
<reference evidence="2" key="1">
    <citation type="journal article" date="2019" name="Int. J. Syst. Evol. Microbiol.">
        <title>The Global Catalogue of Microorganisms (GCM) 10K type strain sequencing project: providing services to taxonomists for standard genome sequencing and annotation.</title>
        <authorList>
            <consortium name="The Broad Institute Genomics Platform"/>
            <consortium name="The Broad Institute Genome Sequencing Center for Infectious Disease"/>
            <person name="Wu L."/>
            <person name="Ma J."/>
        </authorList>
    </citation>
    <scope>NUCLEOTIDE SEQUENCE [LARGE SCALE GENOMIC DNA]</scope>
    <source>
        <strain evidence="2">CCUG 61485</strain>
    </source>
</reference>
<dbReference type="CDD" id="cd00586">
    <property type="entry name" value="4HBT"/>
    <property type="match status" value="1"/>
</dbReference>
<dbReference type="InterPro" id="IPR050563">
    <property type="entry name" value="4-hydroxybenzoyl-CoA_TE"/>
</dbReference>
<dbReference type="SUPFAM" id="SSF54637">
    <property type="entry name" value="Thioesterase/thiol ester dehydrase-isomerase"/>
    <property type="match status" value="1"/>
</dbReference>
<proteinExistence type="predicted"/>
<dbReference type="EC" id="3.1.2.-" evidence="1"/>
<accession>A0ABW3Y114</accession>
<dbReference type="EMBL" id="JBHTMY010000002">
    <property type="protein sequence ID" value="MFD1314620.1"/>
    <property type="molecule type" value="Genomic_DNA"/>
</dbReference>
<evidence type="ECO:0000313" key="2">
    <source>
        <dbReference type="Proteomes" id="UP001597201"/>
    </source>
</evidence>
<dbReference type="Pfam" id="PF13279">
    <property type="entry name" value="4HBT_2"/>
    <property type="match status" value="1"/>
</dbReference>
<keyword evidence="1" id="KW-0378">Hydrolase</keyword>
<evidence type="ECO:0000313" key="1">
    <source>
        <dbReference type="EMBL" id="MFD1314620.1"/>
    </source>
</evidence>
<dbReference type="GO" id="GO:0016787">
    <property type="term" value="F:hydrolase activity"/>
    <property type="evidence" value="ECO:0007669"/>
    <property type="project" value="UniProtKB-KW"/>
</dbReference>
<protein>
    <submittedName>
        <fullName evidence="1">Acyl-CoA thioesterase</fullName>
        <ecNumber evidence="1">3.1.2.-</ecNumber>
    </submittedName>
</protein>